<evidence type="ECO:0000256" key="1">
    <source>
        <dbReference type="SAM" id="MobiDB-lite"/>
    </source>
</evidence>
<dbReference type="AlphaFoldDB" id="A0A147B8I6"/>
<evidence type="ECO:0000313" key="2">
    <source>
        <dbReference type="EMBL" id="JAR87064.1"/>
    </source>
</evidence>
<accession>A0A147B8I6</accession>
<dbReference type="EMBL" id="GEIB01000996">
    <property type="protein sequence ID" value="JAR87064.1"/>
    <property type="molecule type" value="Transcribed_RNA"/>
</dbReference>
<feature type="non-terminal residue" evidence="2">
    <location>
        <position position="1"/>
    </location>
</feature>
<proteinExistence type="predicted"/>
<reference evidence="2" key="1">
    <citation type="submission" date="2016-03" db="EMBL/GenBank/DDBJ databases">
        <title>Gut transcriptome analysis on engorged females of Ornithodoros mimon (Acari: Argasidae) and phylogenetic inferences of soft ticks.</title>
        <authorList>
            <person name="Landulfo G.A."/>
            <person name="Giovanni D."/>
            <person name="Carvalho E."/>
            <person name="Junqueira-de-Azevedo I."/>
            <person name="Patane J."/>
            <person name="Mendoca R."/>
            <person name="Barros-Battesti D."/>
        </authorList>
    </citation>
    <scope>NUCLEOTIDE SEQUENCE</scope>
    <source>
        <strain evidence="2">Females</strain>
        <tissue evidence="2">Gut</tissue>
    </source>
</reference>
<sequence length="141" mass="14493">ADDVSSTSSTKRRAANGESDTDSCPSPRSSAGSTGVAVVAIGAAKAKPRPPPIPTAVTTAFASLSTPVMTFTSPFLAPGKALAVPAFYPLSPLSASPRYPAGGHFQFPTHSFPPLSPFMSPYSAFDPQLVFSPTKSIPVLQ</sequence>
<name>A0A147B8I6_9ACAR</name>
<organism evidence="2">
    <name type="scientific">Alectorobius mimon</name>
    <dbReference type="NCBI Taxonomy" id="360319"/>
    <lineage>
        <taxon>Eukaryota</taxon>
        <taxon>Metazoa</taxon>
        <taxon>Ecdysozoa</taxon>
        <taxon>Arthropoda</taxon>
        <taxon>Chelicerata</taxon>
        <taxon>Arachnida</taxon>
        <taxon>Acari</taxon>
        <taxon>Parasitiformes</taxon>
        <taxon>Ixodida</taxon>
        <taxon>Ixodoidea</taxon>
        <taxon>Argasidae</taxon>
        <taxon>Ornithodorinae</taxon>
        <taxon>Alectorobius</taxon>
    </lineage>
</organism>
<feature type="region of interest" description="Disordered" evidence="1">
    <location>
        <begin position="1"/>
        <end position="33"/>
    </location>
</feature>
<protein>
    <submittedName>
        <fullName evidence="2">Ets domain containing protein elk</fullName>
    </submittedName>
</protein>